<sequence>MAPTKPTKSSPTGKAKSSANERSWTSASNTVTARPKPRPRLVINTALAQTWSVDDTPPAPTQTHMPININLPRVNNVATGAQRAAPTSPAPPGTPTAALAALRLREEPTK</sequence>
<dbReference type="KEGG" id="ccac:CcaHIS019_0503530"/>
<feature type="region of interest" description="Disordered" evidence="1">
    <location>
        <begin position="1"/>
        <end position="39"/>
    </location>
</feature>
<gene>
    <name evidence="2" type="ORF">CcaverHIS019_0503530</name>
</gene>
<dbReference type="Proteomes" id="UP001233271">
    <property type="component" value="Chromosome 5"/>
</dbReference>
<feature type="compositionally biased region" description="Polar residues" evidence="1">
    <location>
        <begin position="1"/>
        <end position="32"/>
    </location>
</feature>
<evidence type="ECO:0000313" key="2">
    <source>
        <dbReference type="EMBL" id="BEI92725.1"/>
    </source>
</evidence>
<organism evidence="2 3">
    <name type="scientific">Cutaneotrichosporon cavernicola</name>
    <dbReference type="NCBI Taxonomy" id="279322"/>
    <lineage>
        <taxon>Eukaryota</taxon>
        <taxon>Fungi</taxon>
        <taxon>Dikarya</taxon>
        <taxon>Basidiomycota</taxon>
        <taxon>Agaricomycotina</taxon>
        <taxon>Tremellomycetes</taxon>
        <taxon>Trichosporonales</taxon>
        <taxon>Trichosporonaceae</taxon>
        <taxon>Cutaneotrichosporon</taxon>
    </lineage>
</organism>
<evidence type="ECO:0000313" key="3">
    <source>
        <dbReference type="Proteomes" id="UP001233271"/>
    </source>
</evidence>
<dbReference type="RefSeq" id="XP_060457990.1">
    <property type="nucleotide sequence ID" value="XM_060601503.1"/>
</dbReference>
<dbReference type="EMBL" id="AP028216">
    <property type="protein sequence ID" value="BEI92725.1"/>
    <property type="molecule type" value="Genomic_DNA"/>
</dbReference>
<keyword evidence="3" id="KW-1185">Reference proteome</keyword>
<proteinExistence type="predicted"/>
<evidence type="ECO:0000256" key="1">
    <source>
        <dbReference type="SAM" id="MobiDB-lite"/>
    </source>
</evidence>
<dbReference type="GeneID" id="85496595"/>
<name>A0AA48L6B3_9TREE</name>
<accession>A0AA48L6B3</accession>
<reference evidence="2" key="1">
    <citation type="journal article" date="2023" name="BMC Genomics">
        <title>Chromosome-level genome assemblies of Cutaneotrichosporon spp. (Trichosporonales, Basidiomycota) reveal imbalanced evolution between nucleotide sequences and chromosome synteny.</title>
        <authorList>
            <person name="Kobayashi Y."/>
            <person name="Kayamori A."/>
            <person name="Aoki K."/>
            <person name="Shiwa Y."/>
            <person name="Matsutani M."/>
            <person name="Fujita N."/>
            <person name="Sugita T."/>
            <person name="Iwasaki W."/>
            <person name="Tanaka N."/>
            <person name="Takashima M."/>
        </authorList>
    </citation>
    <scope>NUCLEOTIDE SEQUENCE</scope>
    <source>
        <strain evidence="2">HIS019</strain>
    </source>
</reference>
<dbReference type="AlphaFoldDB" id="A0AA48L6B3"/>
<protein>
    <submittedName>
        <fullName evidence="2">Uncharacterized protein</fullName>
    </submittedName>
</protein>